<dbReference type="RefSeq" id="WP_181865055.1">
    <property type="nucleotide sequence ID" value="NZ_JACEQY010000019.1"/>
</dbReference>
<evidence type="ECO:0000256" key="1">
    <source>
        <dbReference type="ARBA" id="ARBA00004651"/>
    </source>
</evidence>
<dbReference type="GO" id="GO:0055085">
    <property type="term" value="P:transmembrane transport"/>
    <property type="evidence" value="ECO:0007669"/>
    <property type="project" value="InterPro"/>
</dbReference>
<protein>
    <submittedName>
        <fullName evidence="9">Carbohydrate ABC transporter permease</fullName>
    </submittedName>
</protein>
<evidence type="ECO:0000256" key="6">
    <source>
        <dbReference type="ARBA" id="ARBA00023136"/>
    </source>
</evidence>
<dbReference type="PROSITE" id="PS50928">
    <property type="entry name" value="ABC_TM1"/>
    <property type="match status" value="1"/>
</dbReference>
<comment type="similarity">
    <text evidence="7">Belongs to the binding-protein-dependent transport system permease family.</text>
</comment>
<evidence type="ECO:0000256" key="3">
    <source>
        <dbReference type="ARBA" id="ARBA00022475"/>
    </source>
</evidence>
<keyword evidence="4 7" id="KW-0812">Transmembrane</keyword>
<keyword evidence="5 7" id="KW-1133">Transmembrane helix</keyword>
<reference evidence="9 10" key="1">
    <citation type="submission" date="2020-07" db="EMBL/GenBank/DDBJ databases">
        <title>Streptomyces isolated from Indian soil.</title>
        <authorList>
            <person name="Mandal S."/>
            <person name="Maiti P.K."/>
        </authorList>
    </citation>
    <scope>NUCLEOTIDE SEQUENCE [LARGE SCALE GENOMIC DNA]</scope>
    <source>
        <strain evidence="9 10">PSKA54</strain>
    </source>
</reference>
<comment type="caution">
    <text evidence="9">The sequence shown here is derived from an EMBL/GenBank/DDBJ whole genome shotgun (WGS) entry which is preliminary data.</text>
</comment>
<dbReference type="GO" id="GO:0005886">
    <property type="term" value="C:plasma membrane"/>
    <property type="evidence" value="ECO:0007669"/>
    <property type="project" value="UniProtKB-SubCell"/>
</dbReference>
<evidence type="ECO:0000313" key="10">
    <source>
        <dbReference type="Proteomes" id="UP000586976"/>
    </source>
</evidence>
<dbReference type="PANTHER" id="PTHR43744:SF12">
    <property type="entry name" value="ABC TRANSPORTER PERMEASE PROTEIN MG189-RELATED"/>
    <property type="match status" value="1"/>
</dbReference>
<keyword evidence="3" id="KW-1003">Cell membrane</keyword>
<dbReference type="InterPro" id="IPR035906">
    <property type="entry name" value="MetI-like_sf"/>
</dbReference>
<dbReference type="Pfam" id="PF00528">
    <property type="entry name" value="BPD_transp_1"/>
    <property type="match status" value="1"/>
</dbReference>
<proteinExistence type="inferred from homology"/>
<sequence length="285" mass="30668">MASSIPSTMRAGRAQRLLGSPPVWLFVAFNVLVLLWILASAVKPTREIIASPWSLPDSLQWGNFARAWDAGNFGTSTLNSLVLVGATALATVLVAAPAAYALSRLGARSAGAGTSLFAIGLGIPSHAVFLPLYQAMAPLGLVNSLWGLWLLYTATSMPFAVFFLTGFFRSLPAELEEAAALDGATPFRTFWQIMLPLARSGLITLLLLNVIQHWGETFFALVFIQDQKLQTLPLALLGFLQQMQYSGADWGGMFAGIAIVVLPLVVLYVWLGRRIIEGMTLGSGK</sequence>
<feature type="domain" description="ABC transmembrane type-1" evidence="8">
    <location>
        <begin position="77"/>
        <end position="271"/>
    </location>
</feature>
<evidence type="ECO:0000256" key="2">
    <source>
        <dbReference type="ARBA" id="ARBA00022448"/>
    </source>
</evidence>
<feature type="transmembrane region" description="Helical" evidence="7">
    <location>
        <begin position="189"/>
        <end position="211"/>
    </location>
</feature>
<comment type="subcellular location">
    <subcellularLocation>
        <location evidence="1 7">Cell membrane</location>
        <topology evidence="1 7">Multi-pass membrane protein</topology>
    </subcellularLocation>
</comment>
<accession>A0A7W2D220</accession>
<feature type="transmembrane region" description="Helical" evidence="7">
    <location>
        <begin position="114"/>
        <end position="134"/>
    </location>
</feature>
<gene>
    <name evidence="9" type="ORF">H1V43_18455</name>
</gene>
<keyword evidence="10" id="KW-1185">Reference proteome</keyword>
<organism evidence="9 10">
    <name type="scientific">Streptomyces himalayensis subsp. aureolus</name>
    <dbReference type="NCBI Taxonomy" id="2758039"/>
    <lineage>
        <taxon>Bacteria</taxon>
        <taxon>Bacillati</taxon>
        <taxon>Actinomycetota</taxon>
        <taxon>Actinomycetes</taxon>
        <taxon>Kitasatosporales</taxon>
        <taxon>Streptomycetaceae</taxon>
        <taxon>Streptomyces</taxon>
        <taxon>Streptomyces himalayensis</taxon>
    </lineage>
</organism>
<evidence type="ECO:0000259" key="8">
    <source>
        <dbReference type="PROSITE" id="PS50928"/>
    </source>
</evidence>
<feature type="transmembrane region" description="Helical" evidence="7">
    <location>
        <begin position="21"/>
        <end position="42"/>
    </location>
</feature>
<feature type="transmembrane region" description="Helical" evidence="7">
    <location>
        <begin position="250"/>
        <end position="271"/>
    </location>
</feature>
<evidence type="ECO:0000256" key="7">
    <source>
        <dbReference type="RuleBase" id="RU363032"/>
    </source>
</evidence>
<dbReference type="EMBL" id="JACEQY010000019">
    <property type="protein sequence ID" value="MBA4863330.1"/>
    <property type="molecule type" value="Genomic_DNA"/>
</dbReference>
<name>A0A7W2D220_9ACTN</name>
<evidence type="ECO:0000256" key="4">
    <source>
        <dbReference type="ARBA" id="ARBA00022692"/>
    </source>
</evidence>
<feature type="transmembrane region" description="Helical" evidence="7">
    <location>
        <begin position="146"/>
        <end position="168"/>
    </location>
</feature>
<evidence type="ECO:0000313" key="9">
    <source>
        <dbReference type="EMBL" id="MBA4863330.1"/>
    </source>
</evidence>
<keyword evidence="6 7" id="KW-0472">Membrane</keyword>
<dbReference type="PANTHER" id="PTHR43744">
    <property type="entry name" value="ABC TRANSPORTER PERMEASE PROTEIN MG189-RELATED-RELATED"/>
    <property type="match status" value="1"/>
</dbReference>
<evidence type="ECO:0000256" key="5">
    <source>
        <dbReference type="ARBA" id="ARBA00022989"/>
    </source>
</evidence>
<dbReference type="CDD" id="cd06261">
    <property type="entry name" value="TM_PBP2"/>
    <property type="match status" value="1"/>
</dbReference>
<keyword evidence="2 7" id="KW-0813">Transport</keyword>
<dbReference type="InterPro" id="IPR000515">
    <property type="entry name" value="MetI-like"/>
</dbReference>
<feature type="transmembrane region" description="Helical" evidence="7">
    <location>
        <begin position="81"/>
        <end position="102"/>
    </location>
</feature>
<dbReference type="SUPFAM" id="SSF161098">
    <property type="entry name" value="MetI-like"/>
    <property type="match status" value="1"/>
</dbReference>
<dbReference type="AlphaFoldDB" id="A0A7W2D220"/>
<dbReference type="Proteomes" id="UP000586976">
    <property type="component" value="Unassembled WGS sequence"/>
</dbReference>
<dbReference type="Gene3D" id="1.10.3720.10">
    <property type="entry name" value="MetI-like"/>
    <property type="match status" value="1"/>
</dbReference>